<protein>
    <submittedName>
        <fullName evidence="1">Uncharacterized protein</fullName>
    </submittedName>
</protein>
<reference evidence="1 2" key="1">
    <citation type="submission" date="2024-02" db="EMBL/GenBank/DDBJ databases">
        <title>complete genome of Flavobacterium ginsenosidimutans Str. YTB16.</title>
        <authorList>
            <person name="Wang Q."/>
        </authorList>
    </citation>
    <scope>NUCLEOTIDE SEQUENCE [LARGE SCALE GENOMIC DNA]</scope>
    <source>
        <strain evidence="1 2">YTB16</strain>
    </source>
</reference>
<proteinExistence type="predicted"/>
<dbReference type="EMBL" id="CP147988">
    <property type="protein sequence ID" value="WXK50603.1"/>
    <property type="molecule type" value="Genomic_DNA"/>
</dbReference>
<keyword evidence="2" id="KW-1185">Reference proteome</keyword>
<dbReference type="RefSeq" id="WP_338840810.1">
    <property type="nucleotide sequence ID" value="NZ_CP147988.1"/>
</dbReference>
<gene>
    <name evidence="1" type="ORF">V6624_02985</name>
</gene>
<name>A0ABZ2QEF3_9FLAO</name>
<organism evidence="1 2">
    <name type="scientific">Flavobacterium ginsenosidimutans</name>
    <dbReference type="NCBI Taxonomy" id="687844"/>
    <lineage>
        <taxon>Bacteria</taxon>
        <taxon>Pseudomonadati</taxon>
        <taxon>Bacteroidota</taxon>
        <taxon>Flavobacteriia</taxon>
        <taxon>Flavobacteriales</taxon>
        <taxon>Flavobacteriaceae</taxon>
        <taxon>Flavobacterium</taxon>
    </lineage>
</organism>
<dbReference type="Proteomes" id="UP001447857">
    <property type="component" value="Chromosome"/>
</dbReference>
<evidence type="ECO:0000313" key="2">
    <source>
        <dbReference type="Proteomes" id="UP001447857"/>
    </source>
</evidence>
<accession>A0ABZ2QEF3</accession>
<sequence length="110" mass="12699">METNETNETNETEKLQKLQKLTAQYFTTLKPTNEANSYTAQFKVVNYLELGCLITDLLKLCILALDNDMHNFSKKDKSATINVSLILETILHLFPVDEMEFLGYVEEIFE</sequence>
<evidence type="ECO:0000313" key="1">
    <source>
        <dbReference type="EMBL" id="WXK50603.1"/>
    </source>
</evidence>